<reference evidence="1" key="1">
    <citation type="submission" date="2014-12" db="EMBL/GenBank/DDBJ databases">
        <title>Insight into the proteome of Arion vulgaris.</title>
        <authorList>
            <person name="Aradska J."/>
            <person name="Bulat T."/>
            <person name="Smidak R."/>
            <person name="Sarate P."/>
            <person name="Gangsoo J."/>
            <person name="Sialana F."/>
            <person name="Bilban M."/>
            <person name="Lubec G."/>
        </authorList>
    </citation>
    <scope>NUCLEOTIDE SEQUENCE</scope>
    <source>
        <tissue evidence="1">Skin</tissue>
    </source>
</reference>
<organism evidence="1">
    <name type="scientific">Arion vulgaris</name>
    <dbReference type="NCBI Taxonomy" id="1028688"/>
    <lineage>
        <taxon>Eukaryota</taxon>
        <taxon>Metazoa</taxon>
        <taxon>Spiralia</taxon>
        <taxon>Lophotrochozoa</taxon>
        <taxon>Mollusca</taxon>
        <taxon>Gastropoda</taxon>
        <taxon>Heterobranchia</taxon>
        <taxon>Euthyneura</taxon>
        <taxon>Panpulmonata</taxon>
        <taxon>Eupulmonata</taxon>
        <taxon>Stylommatophora</taxon>
        <taxon>Helicina</taxon>
        <taxon>Arionoidea</taxon>
        <taxon>Arionidae</taxon>
        <taxon>Arion</taxon>
    </lineage>
</organism>
<sequence>MNLLVNDHSHFLYKKLRHCRNVEKRETMWKIDNKVCELNIAADAGYLVYDR</sequence>
<evidence type="ECO:0000313" key="1">
    <source>
        <dbReference type="EMBL" id="CEK66963.1"/>
    </source>
</evidence>
<protein>
    <submittedName>
        <fullName evidence="1">Uncharacterized protein</fullName>
    </submittedName>
</protein>
<dbReference type="EMBL" id="HACG01020098">
    <property type="protein sequence ID" value="CEK66963.1"/>
    <property type="molecule type" value="Transcribed_RNA"/>
</dbReference>
<accession>A0A0B6ZEN2</accession>
<dbReference type="AlphaFoldDB" id="A0A0B6ZEN2"/>
<gene>
    <name evidence="1" type="primary">ORF60820</name>
</gene>
<proteinExistence type="predicted"/>
<name>A0A0B6ZEN2_9EUPU</name>